<reference evidence="1" key="1">
    <citation type="submission" date="2020-08" db="EMBL/GenBank/DDBJ databases">
        <title>Novel species isolated from subtropical streams in China.</title>
        <authorList>
            <person name="Lu H."/>
        </authorList>
    </citation>
    <scope>NUCLEOTIDE SEQUENCE</scope>
    <source>
        <strain evidence="1">LX22W</strain>
    </source>
</reference>
<protein>
    <submittedName>
        <fullName evidence="1">Uncharacterized protein</fullName>
    </submittedName>
</protein>
<evidence type="ECO:0000313" key="2">
    <source>
        <dbReference type="Proteomes" id="UP000627446"/>
    </source>
</evidence>
<dbReference type="AlphaFoldDB" id="A0A923HXC8"/>
<organism evidence="1 2">
    <name type="scientific">Undibacterium nitidum</name>
    <dbReference type="NCBI Taxonomy" id="2762298"/>
    <lineage>
        <taxon>Bacteria</taxon>
        <taxon>Pseudomonadati</taxon>
        <taxon>Pseudomonadota</taxon>
        <taxon>Betaproteobacteria</taxon>
        <taxon>Burkholderiales</taxon>
        <taxon>Oxalobacteraceae</taxon>
        <taxon>Undibacterium</taxon>
    </lineage>
</organism>
<comment type="caution">
    <text evidence="1">The sequence shown here is derived from an EMBL/GenBank/DDBJ whole genome shotgun (WGS) entry which is preliminary data.</text>
</comment>
<accession>A0A923HXC8</accession>
<dbReference type="EMBL" id="JACOFZ010000003">
    <property type="protein sequence ID" value="MBC3881936.1"/>
    <property type="molecule type" value="Genomic_DNA"/>
</dbReference>
<evidence type="ECO:0000313" key="1">
    <source>
        <dbReference type="EMBL" id="MBC3881936.1"/>
    </source>
</evidence>
<gene>
    <name evidence="1" type="ORF">H8K36_11155</name>
</gene>
<sequence length="204" mass="23248">MSYIDTFDHEYLGNLGYLPIYHPLVTETCGKWGNAEFSCSPRNLVLGGGSGEHPALVIHRLEVLVASFILEQLTDENEKLLSTENVDWLSSCMGIDTSEVLEYCGWKLRDSARFVEMAKSTSHFRPLEDEQSVEDWLFMSLGEFIYYSLPDLNPVPVEVLDDFKKIDIRSIMQNVKTNPPGYPQCAGRLIVDGTLVWGNHRWNR</sequence>
<proteinExistence type="predicted"/>
<keyword evidence="2" id="KW-1185">Reference proteome</keyword>
<name>A0A923HXC8_9BURK</name>
<dbReference type="RefSeq" id="WP_186916408.1">
    <property type="nucleotide sequence ID" value="NZ_JACOFZ010000003.1"/>
</dbReference>
<dbReference type="Proteomes" id="UP000627446">
    <property type="component" value="Unassembled WGS sequence"/>
</dbReference>